<accession>A0A3P5XK19</accession>
<keyword evidence="1" id="KW-0812">Transmembrane</keyword>
<gene>
    <name evidence="2" type="ORF">FILTAD_02559</name>
</gene>
<evidence type="ECO:0000256" key="1">
    <source>
        <dbReference type="SAM" id="Phobius"/>
    </source>
</evidence>
<sequence>MKTLKDTAIYTVTIFTTIVLMKLILDPSDLTSIFERGLWLGIGVFLTALALLFLIVFLVLIINRSIHRLKRPEN</sequence>
<dbReference type="AlphaFoldDB" id="A0A3P5XK19"/>
<feature type="transmembrane region" description="Helical" evidence="1">
    <location>
        <begin position="7"/>
        <end position="25"/>
    </location>
</feature>
<proteinExistence type="predicted"/>
<keyword evidence="1" id="KW-1133">Transmembrane helix</keyword>
<organism evidence="2 3">
    <name type="scientific">Filibacter tadaridae</name>
    <dbReference type="NCBI Taxonomy" id="2483811"/>
    <lineage>
        <taxon>Bacteria</taxon>
        <taxon>Bacillati</taxon>
        <taxon>Bacillota</taxon>
        <taxon>Bacilli</taxon>
        <taxon>Bacillales</taxon>
        <taxon>Caryophanaceae</taxon>
        <taxon>Filibacter</taxon>
    </lineage>
</organism>
<feature type="transmembrane region" description="Helical" evidence="1">
    <location>
        <begin position="37"/>
        <end position="62"/>
    </location>
</feature>
<evidence type="ECO:0000313" key="2">
    <source>
        <dbReference type="EMBL" id="VDC32020.1"/>
    </source>
</evidence>
<reference evidence="2 3" key="1">
    <citation type="submission" date="2018-11" db="EMBL/GenBank/DDBJ databases">
        <authorList>
            <person name="Criscuolo A."/>
        </authorList>
    </citation>
    <scope>NUCLEOTIDE SEQUENCE [LARGE SCALE GENOMIC DNA]</scope>
    <source>
        <strain evidence="2">ATB-66</strain>
    </source>
</reference>
<evidence type="ECO:0000313" key="3">
    <source>
        <dbReference type="Proteomes" id="UP000270468"/>
    </source>
</evidence>
<dbReference type="EMBL" id="UXAV01000043">
    <property type="protein sequence ID" value="VDC32020.1"/>
    <property type="molecule type" value="Genomic_DNA"/>
</dbReference>
<dbReference type="Proteomes" id="UP000270468">
    <property type="component" value="Unassembled WGS sequence"/>
</dbReference>
<protein>
    <submittedName>
        <fullName evidence="2">Uncharacterized protein</fullName>
    </submittedName>
</protein>
<keyword evidence="1" id="KW-0472">Membrane</keyword>
<name>A0A3P5XK19_9BACL</name>
<keyword evidence="3" id="KW-1185">Reference proteome</keyword>